<protein>
    <submittedName>
        <fullName evidence="3">Aspartate racemase</fullName>
    </submittedName>
</protein>
<gene>
    <name evidence="3" type="ORF">B4923_06005</name>
</gene>
<dbReference type="InterPro" id="IPR004380">
    <property type="entry name" value="Asp_race"/>
</dbReference>
<evidence type="ECO:0000313" key="4">
    <source>
        <dbReference type="Proteomes" id="UP000245138"/>
    </source>
</evidence>
<proteinExistence type="inferred from homology"/>
<dbReference type="PANTHER" id="PTHR21198">
    <property type="entry name" value="GLUTAMATE RACEMASE"/>
    <property type="match status" value="1"/>
</dbReference>
<dbReference type="NCBIfam" id="TIGR00035">
    <property type="entry name" value="asp_race"/>
    <property type="match status" value="1"/>
</dbReference>
<sequence>MNTQPDSAPLIGVLGGMGPLATVDLLQKIITETPAGRDQDHVPVVAWNVPQIPDRQQALAGTGESPLPALLAAIRQLNRLSVSHIVIPCNTAHHWFDALAAESRAPLLHIADATLELVAHLAKDRVQAPQKVGLIATAGTLRAGWYQQRLAAKGAITLEPTEQEMAMFFVPGCYAVKRGELQEGGALLEQLAGRLVDRGAEWLVLACTEVPPALAAVKSRWLDISIDPTRALAQACVNIWLSHREVSVSTSRNSADESPERN</sequence>
<dbReference type="SUPFAM" id="SSF53681">
    <property type="entry name" value="Aspartate/glutamate racemase"/>
    <property type="match status" value="2"/>
</dbReference>
<accession>A0A2U1TVT6</accession>
<evidence type="ECO:0000256" key="2">
    <source>
        <dbReference type="ARBA" id="ARBA00023235"/>
    </source>
</evidence>
<keyword evidence="2" id="KW-0413">Isomerase</keyword>
<reference evidence="3 4" key="1">
    <citation type="submission" date="2018-04" db="EMBL/GenBank/DDBJ databases">
        <title>Brenneria corticis sp.nov.</title>
        <authorList>
            <person name="Li Y."/>
        </authorList>
    </citation>
    <scope>NUCLEOTIDE SEQUENCE [LARGE SCALE GENOMIC DNA]</scope>
    <source>
        <strain evidence="3 4">LMG 27715</strain>
    </source>
</reference>
<organism evidence="3 4">
    <name type="scientific">Brenneria roseae subsp. americana</name>
    <dbReference type="NCBI Taxonomy" id="1508507"/>
    <lineage>
        <taxon>Bacteria</taxon>
        <taxon>Pseudomonadati</taxon>
        <taxon>Pseudomonadota</taxon>
        <taxon>Gammaproteobacteria</taxon>
        <taxon>Enterobacterales</taxon>
        <taxon>Pectobacteriaceae</taxon>
        <taxon>Brenneria</taxon>
    </lineage>
</organism>
<name>A0A2U1TVT6_9GAMM</name>
<dbReference type="InterPro" id="IPR001920">
    <property type="entry name" value="Asp/Glu_race"/>
</dbReference>
<comment type="caution">
    <text evidence="3">The sequence shown here is derived from an EMBL/GenBank/DDBJ whole genome shotgun (WGS) entry which is preliminary data.</text>
</comment>
<dbReference type="AlphaFoldDB" id="A0A2U1TVT6"/>
<evidence type="ECO:0000256" key="1">
    <source>
        <dbReference type="ARBA" id="ARBA00007847"/>
    </source>
</evidence>
<dbReference type="Gene3D" id="3.40.50.1860">
    <property type="match status" value="2"/>
</dbReference>
<dbReference type="Proteomes" id="UP000245138">
    <property type="component" value="Unassembled WGS sequence"/>
</dbReference>
<dbReference type="GO" id="GO:0047661">
    <property type="term" value="F:amino-acid racemase activity"/>
    <property type="evidence" value="ECO:0007669"/>
    <property type="project" value="InterPro"/>
</dbReference>
<dbReference type="OrthoDB" id="9803739at2"/>
<dbReference type="PANTHER" id="PTHR21198:SF7">
    <property type="entry name" value="ASPARTATE-GLUTAMATE RACEMASE FAMILY"/>
    <property type="match status" value="1"/>
</dbReference>
<dbReference type="RefSeq" id="WP_109053460.1">
    <property type="nucleotide sequence ID" value="NZ_QDKJ01000004.1"/>
</dbReference>
<dbReference type="Pfam" id="PF01177">
    <property type="entry name" value="Asp_Glu_race"/>
    <property type="match status" value="1"/>
</dbReference>
<dbReference type="EMBL" id="QDKJ01000004">
    <property type="protein sequence ID" value="PWC13510.1"/>
    <property type="molecule type" value="Genomic_DNA"/>
</dbReference>
<keyword evidence="4" id="KW-1185">Reference proteome</keyword>
<evidence type="ECO:0000313" key="3">
    <source>
        <dbReference type="EMBL" id="PWC13510.1"/>
    </source>
</evidence>
<dbReference type="InterPro" id="IPR015942">
    <property type="entry name" value="Asp/Glu/hydantoin_racemase"/>
</dbReference>
<comment type="similarity">
    <text evidence="1">Belongs to the aspartate/glutamate racemases family.</text>
</comment>